<organism evidence="4 5">
    <name type="scientific">Novipirellula galeiformis</name>
    <dbReference type="NCBI Taxonomy" id="2528004"/>
    <lineage>
        <taxon>Bacteria</taxon>
        <taxon>Pseudomonadati</taxon>
        <taxon>Planctomycetota</taxon>
        <taxon>Planctomycetia</taxon>
        <taxon>Pirellulales</taxon>
        <taxon>Pirellulaceae</taxon>
        <taxon>Novipirellula</taxon>
    </lineage>
</organism>
<keyword evidence="2" id="KW-0732">Signal</keyword>
<dbReference type="OrthoDB" id="278234at2"/>
<dbReference type="InterPro" id="IPR043717">
    <property type="entry name" value="DUF5658"/>
</dbReference>
<dbReference type="RefSeq" id="WP_146597255.1">
    <property type="nucleotide sequence ID" value="NZ_SJPT01000013.1"/>
</dbReference>
<protein>
    <recommendedName>
        <fullName evidence="3">DUF5658 domain-containing protein</fullName>
    </recommendedName>
</protein>
<evidence type="ECO:0000259" key="3">
    <source>
        <dbReference type="Pfam" id="PF18902"/>
    </source>
</evidence>
<feature type="transmembrane region" description="Helical" evidence="1">
    <location>
        <begin position="275"/>
        <end position="298"/>
    </location>
</feature>
<gene>
    <name evidence="4" type="ORF">Pla52o_53360</name>
</gene>
<feature type="chain" id="PRO_5023127563" description="DUF5658 domain-containing protein" evidence="2">
    <location>
        <begin position="32"/>
        <end position="370"/>
    </location>
</feature>
<keyword evidence="1" id="KW-0812">Transmembrane</keyword>
<feature type="signal peptide" evidence="2">
    <location>
        <begin position="1"/>
        <end position="31"/>
    </location>
</feature>
<name>A0A5C6BYC8_9BACT</name>
<comment type="caution">
    <text evidence="4">The sequence shown here is derived from an EMBL/GenBank/DDBJ whole genome shotgun (WGS) entry which is preliminary data.</text>
</comment>
<evidence type="ECO:0000313" key="5">
    <source>
        <dbReference type="Proteomes" id="UP000316304"/>
    </source>
</evidence>
<accession>A0A5C6BYC8</accession>
<dbReference type="Pfam" id="PF18902">
    <property type="entry name" value="DUF5658"/>
    <property type="match status" value="1"/>
</dbReference>
<keyword evidence="1" id="KW-1133">Transmembrane helix</keyword>
<feature type="domain" description="DUF5658" evidence="3">
    <location>
        <begin position="282"/>
        <end position="356"/>
    </location>
</feature>
<keyword evidence="1" id="KW-0472">Membrane</keyword>
<reference evidence="4 5" key="1">
    <citation type="submission" date="2019-02" db="EMBL/GenBank/DDBJ databases">
        <title>Deep-cultivation of Planctomycetes and their phenomic and genomic characterization uncovers novel biology.</title>
        <authorList>
            <person name="Wiegand S."/>
            <person name="Jogler M."/>
            <person name="Boedeker C."/>
            <person name="Pinto D."/>
            <person name="Vollmers J."/>
            <person name="Rivas-Marin E."/>
            <person name="Kohn T."/>
            <person name="Peeters S.H."/>
            <person name="Heuer A."/>
            <person name="Rast P."/>
            <person name="Oberbeckmann S."/>
            <person name="Bunk B."/>
            <person name="Jeske O."/>
            <person name="Meyerdierks A."/>
            <person name="Storesund J.E."/>
            <person name="Kallscheuer N."/>
            <person name="Luecker S."/>
            <person name="Lage O.M."/>
            <person name="Pohl T."/>
            <person name="Merkel B.J."/>
            <person name="Hornburger P."/>
            <person name="Mueller R.-W."/>
            <person name="Bruemmer F."/>
            <person name="Labrenz M."/>
            <person name="Spormann A.M."/>
            <person name="Op Den Camp H."/>
            <person name="Overmann J."/>
            <person name="Amann R."/>
            <person name="Jetten M.S.M."/>
            <person name="Mascher T."/>
            <person name="Medema M.H."/>
            <person name="Devos D.P."/>
            <person name="Kaster A.-K."/>
            <person name="Ovreas L."/>
            <person name="Rohde M."/>
            <person name="Galperin M.Y."/>
            <person name="Jogler C."/>
        </authorList>
    </citation>
    <scope>NUCLEOTIDE SEQUENCE [LARGE SCALE GENOMIC DNA]</scope>
    <source>
        <strain evidence="4 5">Pla52o</strain>
    </source>
</reference>
<sequence length="370" mass="41132" precursor="true">MTGIEPRNAVRFARLLIALLLGGLLSGGVHAQYPPHWSEPEDLEEPINTERMFVFVDGIYLAPPCQIEVAIEDAKIVINEQTYGADSFDFTTDTRMGSDPLHGGHYHSMEMHRIPGGKSEVVLRQFSRQLRARMYGAVLVLYSGETPMLLNSLREGHDLLKALIAKGTGHQDATAMLELASDDLDLELCNRLLADFEPTPDFIRRASELVEKQAMVEEANNRKAAALILGQQISYPLSIFAMIVVVFAFGHLISNPQQLAANHEDPRVVANAKKATIASLAILALLSLVDLIWTLIAHESGTMRELNPLGSGLIDRPAQLVLFKITLTTLSIGLLYWLHELPLARRATWWCCLVLTLLTARWLTFNSMFL</sequence>
<dbReference type="EMBL" id="SJPT01000013">
    <property type="protein sequence ID" value="TWU17330.1"/>
    <property type="molecule type" value="Genomic_DNA"/>
</dbReference>
<evidence type="ECO:0000256" key="2">
    <source>
        <dbReference type="SAM" id="SignalP"/>
    </source>
</evidence>
<dbReference type="AlphaFoldDB" id="A0A5C6BYC8"/>
<keyword evidence="5" id="KW-1185">Reference proteome</keyword>
<evidence type="ECO:0000256" key="1">
    <source>
        <dbReference type="SAM" id="Phobius"/>
    </source>
</evidence>
<feature type="transmembrane region" description="Helical" evidence="1">
    <location>
        <begin position="233"/>
        <end position="254"/>
    </location>
</feature>
<feature type="transmembrane region" description="Helical" evidence="1">
    <location>
        <begin position="318"/>
        <end position="338"/>
    </location>
</feature>
<dbReference type="Proteomes" id="UP000316304">
    <property type="component" value="Unassembled WGS sequence"/>
</dbReference>
<feature type="transmembrane region" description="Helical" evidence="1">
    <location>
        <begin position="347"/>
        <end position="365"/>
    </location>
</feature>
<proteinExistence type="predicted"/>
<evidence type="ECO:0000313" key="4">
    <source>
        <dbReference type="EMBL" id="TWU17330.1"/>
    </source>
</evidence>